<evidence type="ECO:0000313" key="5">
    <source>
        <dbReference type="Proteomes" id="UP000002275"/>
    </source>
</evidence>
<dbReference type="KEGG" id="vvu:VV1_0794"/>
<protein>
    <submittedName>
        <fullName evidence="4">Uncharacterized protein</fullName>
    </submittedName>
</protein>
<feature type="domain" description="Capsule biosynthesis GfcC-like N-terminal" evidence="3">
    <location>
        <begin position="35"/>
        <end position="162"/>
    </location>
</feature>
<dbReference type="Gene3D" id="3.10.560.10">
    <property type="entry name" value="Outer membrane lipoprotein wza domain like"/>
    <property type="match status" value="1"/>
</dbReference>
<reference evidence="4 5" key="2">
    <citation type="journal article" date="2003" name="Infect. Immun.">
        <title>Characterization and pathogenic significance of Vibrio vulnificus antigens preferentially expressed in septicemic patients.</title>
        <authorList>
            <person name="Kim Y.R."/>
            <person name="Lee S.E."/>
            <person name="Kim C.M."/>
            <person name="Kim S.Y."/>
            <person name="Shin E.K."/>
            <person name="Shin D.H."/>
            <person name="Chung S.S."/>
            <person name="Choy H.E."/>
            <person name="Progulske-Fox A."/>
            <person name="Hillman J.D."/>
            <person name="Handfield M."/>
            <person name="Rhee J.H."/>
        </authorList>
    </citation>
    <scope>NUCLEOTIDE SEQUENCE [LARGE SCALE GENOMIC DNA]</scope>
    <source>
        <strain evidence="4 5">CMCP6</strain>
    </source>
</reference>
<reference evidence="4 5" key="3">
    <citation type="journal article" date="2011" name="Mol. Syst. Biol.">
        <title>Integrative genome-scale metabolic analysis of Vibrio vulnificus for drug targeting and discovery.</title>
        <authorList>
            <person name="Kim H.U."/>
            <person name="Kim S.Y."/>
            <person name="Jeong H."/>
            <person name="Kim T.Y."/>
            <person name="Kim J.J."/>
            <person name="Choy H.E."/>
            <person name="Yi K.Y."/>
            <person name="Rhee J.H."/>
            <person name="Lee S.Y."/>
        </authorList>
    </citation>
    <scope>NUCLEOTIDE SEQUENCE [LARGE SCALE GENOMIC DNA]</scope>
    <source>
        <strain evidence="4 5">CMCP6</strain>
    </source>
</reference>
<reference evidence="5" key="1">
    <citation type="submission" date="2002-12" db="EMBL/GenBank/DDBJ databases">
        <title>Complete genome sequence of Vibrio vulnificus CMCP6.</title>
        <authorList>
            <person name="Rhee J.H."/>
            <person name="Kim S.Y."/>
            <person name="Chung S.S."/>
            <person name="Kim J.J."/>
            <person name="Moon Y.H."/>
            <person name="Jeong H."/>
            <person name="Choy H.E."/>
        </authorList>
    </citation>
    <scope>NUCLEOTIDE SEQUENCE [LARGE SCALE GENOMIC DNA]</scope>
    <source>
        <strain evidence="5">CMCP6</strain>
    </source>
</reference>
<accession>A0A3Q0L2N3</accession>
<dbReference type="RefSeq" id="WP_011078864.1">
    <property type="nucleotide sequence ID" value="NC_004459.3"/>
</dbReference>
<dbReference type="AlphaFoldDB" id="A0A3Q0L2N3"/>
<dbReference type="Pfam" id="PF20616">
    <property type="entry name" value="Caps_syn_GfcC_N"/>
    <property type="match status" value="1"/>
</dbReference>
<dbReference type="Proteomes" id="UP000002275">
    <property type="component" value="Chromosome I"/>
</dbReference>
<dbReference type="InterPro" id="IPR010425">
    <property type="entry name" value="Caps_synth_GfcC-like_C"/>
</dbReference>
<dbReference type="InterPro" id="IPR046459">
    <property type="entry name" value="Caps_syn_GfcC_N"/>
</dbReference>
<evidence type="ECO:0000259" key="2">
    <source>
        <dbReference type="Pfam" id="PF06251"/>
    </source>
</evidence>
<proteinExistence type="predicted"/>
<feature type="domain" description="Capsule biosynthesis GfcC-like C-terminal" evidence="2">
    <location>
        <begin position="181"/>
        <end position="260"/>
    </location>
</feature>
<name>A0A3Q0L2N3_VIBVU</name>
<sequence>MKNGFSFVTLLSGIVASALTLSPSAVASSQESNIQQATQVVLLNHDLQLNYPQPVRLEQVLLDAQQQNRQQNGSSNAQALSFHEGFQLFNLNKQAETDALLQHVRQQLIELAKDEDYRQASQLLLTLLEKHQYGYRENINLDIDAVRLKADLNPALPGHYALKQASRENKVLLLGLIDQKTVPFSADLDVADYIATSTLNNNGNKSEAWVIAPNGNSSKVGYSYWNNQHMSVLPGSTIFIGFNSSNDELQALESDIVKLLGMIKG</sequence>
<organism evidence="4 5">
    <name type="scientific">Vibrio vulnificus (strain CMCP6)</name>
    <dbReference type="NCBI Taxonomy" id="216895"/>
    <lineage>
        <taxon>Bacteria</taxon>
        <taxon>Pseudomonadati</taxon>
        <taxon>Pseudomonadota</taxon>
        <taxon>Gammaproteobacteria</taxon>
        <taxon>Vibrionales</taxon>
        <taxon>Vibrionaceae</taxon>
        <taxon>Vibrio</taxon>
    </lineage>
</organism>
<gene>
    <name evidence="4" type="ordered locus">VV1_0794</name>
</gene>
<feature type="signal peptide" evidence="1">
    <location>
        <begin position="1"/>
        <end position="27"/>
    </location>
</feature>
<evidence type="ECO:0000259" key="3">
    <source>
        <dbReference type="Pfam" id="PF20616"/>
    </source>
</evidence>
<evidence type="ECO:0000256" key="1">
    <source>
        <dbReference type="SAM" id="SignalP"/>
    </source>
</evidence>
<dbReference type="Pfam" id="PF06251">
    <property type="entry name" value="Caps_syn_GfcC_C"/>
    <property type="match status" value="1"/>
</dbReference>
<keyword evidence="1" id="KW-0732">Signal</keyword>
<evidence type="ECO:0000313" key="4">
    <source>
        <dbReference type="EMBL" id="AAO09298.1"/>
    </source>
</evidence>
<dbReference type="EMBL" id="AE016795">
    <property type="protein sequence ID" value="AAO09298.1"/>
    <property type="molecule type" value="Genomic_DNA"/>
</dbReference>
<feature type="chain" id="PRO_5018078836" evidence="1">
    <location>
        <begin position="28"/>
        <end position="265"/>
    </location>
</feature>